<name>A0ABN6K8D2_9LEPT</name>
<evidence type="ECO:0000313" key="2">
    <source>
        <dbReference type="EMBL" id="BDA77203.1"/>
    </source>
</evidence>
<protein>
    <recommendedName>
        <fullName evidence="1">STAS domain-containing protein</fullName>
    </recommendedName>
</protein>
<accession>A0ABN6K8D2</accession>
<reference evidence="2 3" key="1">
    <citation type="submission" date="2021-08" db="EMBL/GenBank/DDBJ databases">
        <title>Complete genome sequence of Leptospira kobayashii strain E30.</title>
        <authorList>
            <person name="Nakao R."/>
            <person name="Nakamura S."/>
            <person name="Masuzawa T."/>
            <person name="Koizumi N."/>
        </authorList>
    </citation>
    <scope>NUCLEOTIDE SEQUENCE [LARGE SCALE GENOMIC DNA]</scope>
    <source>
        <strain evidence="2 3">E30</strain>
    </source>
</reference>
<dbReference type="PROSITE" id="PS50801">
    <property type="entry name" value="STAS"/>
    <property type="match status" value="1"/>
</dbReference>
<dbReference type="CDD" id="cd07043">
    <property type="entry name" value="STAS_anti-anti-sigma_factors"/>
    <property type="match status" value="1"/>
</dbReference>
<feature type="domain" description="STAS" evidence="1">
    <location>
        <begin position="4"/>
        <end position="102"/>
    </location>
</feature>
<sequence length="102" mass="11758">MNNEKILIEEKANTIRVRFMDQILDGNSPELRETLSSILDKDATEVYLDMEKVVIVSSLGISRLLSFKNKADEKKITVKIVNIQEKLKETLKKLMLDQFFGL</sequence>
<gene>
    <name evidence="2" type="ORF">LPTSP3_g01330</name>
</gene>
<dbReference type="RefSeq" id="WP_109021813.1">
    <property type="nucleotide sequence ID" value="NZ_AP025028.1"/>
</dbReference>
<dbReference type="InterPro" id="IPR036513">
    <property type="entry name" value="STAS_dom_sf"/>
</dbReference>
<proteinExistence type="predicted"/>
<evidence type="ECO:0000259" key="1">
    <source>
        <dbReference type="PROSITE" id="PS50801"/>
    </source>
</evidence>
<dbReference type="Pfam" id="PF01740">
    <property type="entry name" value="STAS"/>
    <property type="match status" value="1"/>
</dbReference>
<dbReference type="SUPFAM" id="SSF52091">
    <property type="entry name" value="SpoIIaa-like"/>
    <property type="match status" value="1"/>
</dbReference>
<dbReference type="InterPro" id="IPR002645">
    <property type="entry name" value="STAS_dom"/>
</dbReference>
<dbReference type="Proteomes" id="UP000245263">
    <property type="component" value="Chromosome 1"/>
</dbReference>
<evidence type="ECO:0000313" key="3">
    <source>
        <dbReference type="Proteomes" id="UP000245263"/>
    </source>
</evidence>
<keyword evidence="3" id="KW-1185">Reference proteome</keyword>
<dbReference type="EMBL" id="AP025028">
    <property type="protein sequence ID" value="BDA77203.1"/>
    <property type="molecule type" value="Genomic_DNA"/>
</dbReference>
<dbReference type="Gene3D" id="3.30.750.24">
    <property type="entry name" value="STAS domain"/>
    <property type="match status" value="1"/>
</dbReference>
<dbReference type="PANTHER" id="PTHR33495">
    <property type="entry name" value="ANTI-SIGMA FACTOR ANTAGONIST TM_1081-RELATED-RELATED"/>
    <property type="match status" value="1"/>
</dbReference>
<organism evidence="2 3">
    <name type="scientific">Leptospira kobayashii</name>
    <dbReference type="NCBI Taxonomy" id="1917830"/>
    <lineage>
        <taxon>Bacteria</taxon>
        <taxon>Pseudomonadati</taxon>
        <taxon>Spirochaetota</taxon>
        <taxon>Spirochaetia</taxon>
        <taxon>Leptospirales</taxon>
        <taxon>Leptospiraceae</taxon>
        <taxon>Leptospira</taxon>
    </lineage>
</organism>